<feature type="domain" description="Disintegrin" evidence="3">
    <location>
        <begin position="347"/>
        <end position="443"/>
    </location>
</feature>
<dbReference type="GO" id="GO:0046872">
    <property type="term" value="F:metal ion binding"/>
    <property type="evidence" value="ECO:0007669"/>
    <property type="project" value="UniProtKB-KW"/>
</dbReference>
<dbReference type="PROSITE" id="PS50214">
    <property type="entry name" value="DISINTEGRIN_2"/>
    <property type="match status" value="1"/>
</dbReference>
<protein>
    <recommendedName>
        <fullName evidence="7">Disintegrin and metalloproteinase domain-containing protein 10</fullName>
    </recommendedName>
</protein>
<feature type="binding site" evidence="1">
    <location>
        <position position="280"/>
    </location>
    <ligand>
        <name>Zn(2+)</name>
        <dbReference type="ChEBI" id="CHEBI:29105"/>
        <note>catalytic</note>
    </ligand>
</feature>
<dbReference type="InterPro" id="IPR051489">
    <property type="entry name" value="ADAM_Metalloproteinase"/>
</dbReference>
<keyword evidence="1" id="KW-0862">Zinc</keyword>
<proteinExistence type="predicted"/>
<accession>A0AAV6VXP2</accession>
<evidence type="ECO:0000256" key="1">
    <source>
        <dbReference type="PROSITE-ProRule" id="PRU00276"/>
    </source>
</evidence>
<name>A0AAV6VXP2_9ARAC</name>
<dbReference type="GO" id="GO:0006509">
    <property type="term" value="P:membrane protein ectodomain proteolysis"/>
    <property type="evidence" value="ECO:0007669"/>
    <property type="project" value="TreeGrafter"/>
</dbReference>
<keyword evidence="6" id="KW-1185">Reference proteome</keyword>
<keyword evidence="2" id="KW-0812">Transmembrane</keyword>
<feature type="domain" description="Peptidase M12B" evidence="4">
    <location>
        <begin position="115"/>
        <end position="347"/>
    </location>
</feature>
<dbReference type="Proteomes" id="UP000827092">
    <property type="component" value="Unassembled WGS sequence"/>
</dbReference>
<keyword evidence="2" id="KW-0472">Membrane</keyword>
<sequence length="574" mass="64665">MKRNLTKTKFYEGIVKEHSLDSAVVGYLNDNVFSGSIKEKEDVYFIEPASSFLSVPNDSSKIVIYRSKDVINKHQDHFATNSSESLLHLFPLLKRFRNRNYLPHGIKKTSNDTDYACQIEMVADHTLYEYFKKDSDSLSAFLYLHAKYADFIFRRTDFDGDGFPDNIRIIVKKISIYKTASDPNYPMAKAQDLVSFLNYFSQRSQNYCISFCLSHRSYKAPAVGQAFRPESQPFATPGGICQFPIWKRGVKRYHNTGVATIVNSRQQILPLITTLLAVTHEMGHLFGSDHDPVNHLICSPGGNLGFYLMYPRTSKVFKPMNSHFSPCSRQQIHRIIQERGECLKSHPGICGNGVRESDEECDCGWEKSCSHLDSCCTPSDAKPPEKGCTFRKNCSPKESKCCTRDCTVNPANGTECYKSEAKCLVSLCDGVHATCPKPKQSPDRYPCQRSSKTCSRGHCNSSVCLDNNLQECTCDNPRYSCLVCCKKGGACLPAQQLNLQSPYGSVFNALEGTPCKEGGRQCDGSGSCINAKDRKLEVDEDPNRITYWALVVLSSVLFIMTLMFCYLLRLHYRN</sequence>
<reference evidence="5 6" key="1">
    <citation type="journal article" date="2022" name="Nat. Ecol. Evol.">
        <title>A masculinizing supergene underlies an exaggerated male reproductive morph in a spider.</title>
        <authorList>
            <person name="Hendrickx F."/>
            <person name="De Corte Z."/>
            <person name="Sonet G."/>
            <person name="Van Belleghem S.M."/>
            <person name="Kostlbacher S."/>
            <person name="Vangestel C."/>
        </authorList>
    </citation>
    <scope>NUCLEOTIDE SEQUENCE [LARGE SCALE GENOMIC DNA]</scope>
    <source>
        <strain evidence="5">W744_W776</strain>
    </source>
</reference>
<feature type="binding site" evidence="1">
    <location>
        <position position="290"/>
    </location>
    <ligand>
        <name>Zn(2+)</name>
        <dbReference type="ChEBI" id="CHEBI:29105"/>
        <note>catalytic</note>
    </ligand>
</feature>
<keyword evidence="2" id="KW-1133">Transmembrane helix</keyword>
<evidence type="ECO:0008006" key="7">
    <source>
        <dbReference type="Google" id="ProtNLM"/>
    </source>
</evidence>
<dbReference type="SMART" id="SM00050">
    <property type="entry name" value="DISIN"/>
    <property type="match status" value="1"/>
</dbReference>
<dbReference type="EMBL" id="JAFNEN010000015">
    <property type="protein sequence ID" value="KAG8200597.1"/>
    <property type="molecule type" value="Genomic_DNA"/>
</dbReference>
<dbReference type="GO" id="GO:0007219">
    <property type="term" value="P:Notch signaling pathway"/>
    <property type="evidence" value="ECO:0007669"/>
    <property type="project" value="TreeGrafter"/>
</dbReference>
<feature type="transmembrane region" description="Helical" evidence="2">
    <location>
        <begin position="545"/>
        <end position="568"/>
    </location>
</feature>
<evidence type="ECO:0000259" key="3">
    <source>
        <dbReference type="PROSITE" id="PS50214"/>
    </source>
</evidence>
<dbReference type="PANTHER" id="PTHR45702">
    <property type="entry name" value="ADAM10/ADAM17 METALLOPEPTIDASE FAMILY MEMBER"/>
    <property type="match status" value="1"/>
</dbReference>
<gene>
    <name evidence="5" type="ORF">JTE90_000666</name>
</gene>
<dbReference type="InterPro" id="IPR001590">
    <property type="entry name" value="Peptidase_M12B"/>
</dbReference>
<dbReference type="InterPro" id="IPR001762">
    <property type="entry name" value="Disintegrin_dom"/>
</dbReference>
<dbReference type="PANTHER" id="PTHR45702:SF2">
    <property type="entry name" value="KUZBANIAN, ISOFORM A"/>
    <property type="match status" value="1"/>
</dbReference>
<dbReference type="GO" id="GO:0004222">
    <property type="term" value="F:metalloendopeptidase activity"/>
    <property type="evidence" value="ECO:0007669"/>
    <property type="project" value="InterPro"/>
</dbReference>
<comment type="caution">
    <text evidence="5">The sequence shown here is derived from an EMBL/GenBank/DDBJ whole genome shotgun (WGS) entry which is preliminary data.</text>
</comment>
<dbReference type="AlphaFoldDB" id="A0AAV6VXP2"/>
<comment type="caution">
    <text evidence="1">Lacks conserved residue(s) required for the propagation of feature annotation.</text>
</comment>
<feature type="binding site" evidence="1">
    <location>
        <position position="284"/>
    </location>
    <ligand>
        <name>Zn(2+)</name>
        <dbReference type="ChEBI" id="CHEBI:29105"/>
        <note>catalytic</note>
    </ligand>
</feature>
<evidence type="ECO:0000313" key="5">
    <source>
        <dbReference type="EMBL" id="KAG8200597.1"/>
    </source>
</evidence>
<dbReference type="InterPro" id="IPR024079">
    <property type="entry name" value="MetalloPept_cat_dom_sf"/>
</dbReference>
<evidence type="ECO:0000313" key="6">
    <source>
        <dbReference type="Proteomes" id="UP000827092"/>
    </source>
</evidence>
<organism evidence="5 6">
    <name type="scientific">Oedothorax gibbosus</name>
    <dbReference type="NCBI Taxonomy" id="931172"/>
    <lineage>
        <taxon>Eukaryota</taxon>
        <taxon>Metazoa</taxon>
        <taxon>Ecdysozoa</taxon>
        <taxon>Arthropoda</taxon>
        <taxon>Chelicerata</taxon>
        <taxon>Arachnida</taxon>
        <taxon>Araneae</taxon>
        <taxon>Araneomorphae</taxon>
        <taxon>Entelegynae</taxon>
        <taxon>Araneoidea</taxon>
        <taxon>Linyphiidae</taxon>
        <taxon>Erigoninae</taxon>
        <taxon>Oedothorax</taxon>
    </lineage>
</organism>
<dbReference type="PROSITE" id="PS50215">
    <property type="entry name" value="ADAM_MEPRO"/>
    <property type="match status" value="1"/>
</dbReference>
<dbReference type="Gene3D" id="4.10.70.10">
    <property type="entry name" value="Disintegrin domain"/>
    <property type="match status" value="1"/>
</dbReference>
<dbReference type="Gene3D" id="3.40.390.10">
    <property type="entry name" value="Collagenase (Catalytic Domain)"/>
    <property type="match status" value="1"/>
</dbReference>
<evidence type="ECO:0000256" key="2">
    <source>
        <dbReference type="SAM" id="Phobius"/>
    </source>
</evidence>
<evidence type="ECO:0000259" key="4">
    <source>
        <dbReference type="PROSITE" id="PS50215"/>
    </source>
</evidence>
<dbReference type="InterPro" id="IPR036436">
    <property type="entry name" value="Disintegrin_dom_sf"/>
</dbReference>
<dbReference type="Pfam" id="PF13574">
    <property type="entry name" value="Reprolysin_2"/>
    <property type="match status" value="1"/>
</dbReference>
<dbReference type="GO" id="GO:0005886">
    <property type="term" value="C:plasma membrane"/>
    <property type="evidence" value="ECO:0007669"/>
    <property type="project" value="TreeGrafter"/>
</dbReference>
<keyword evidence="1" id="KW-0479">Metal-binding</keyword>
<dbReference type="SUPFAM" id="SSF55486">
    <property type="entry name" value="Metalloproteases ('zincins'), catalytic domain"/>
    <property type="match status" value="1"/>
</dbReference>
<feature type="active site" evidence="1">
    <location>
        <position position="281"/>
    </location>
</feature>